<dbReference type="PANTHER" id="PTHR30015:SF7">
    <property type="entry name" value="TYPE IV METHYL-DIRECTED RESTRICTION ENZYME ECOKMRR"/>
    <property type="match status" value="1"/>
</dbReference>
<evidence type="ECO:0000313" key="3">
    <source>
        <dbReference type="EMBL" id="QGM97246.1"/>
    </source>
</evidence>
<dbReference type="InterPro" id="IPR011335">
    <property type="entry name" value="Restrct_endonuc-II-like"/>
</dbReference>
<keyword evidence="3" id="KW-0378">Hydrolase</keyword>
<dbReference type="RefSeq" id="WP_154419749.1">
    <property type="nucleotide sequence ID" value="NZ_CP044331.1"/>
</dbReference>
<dbReference type="InterPro" id="IPR007560">
    <property type="entry name" value="Restrct_endonuc_IV_Mrr"/>
</dbReference>
<feature type="region of interest" description="Disordered" evidence="1">
    <location>
        <begin position="1"/>
        <end position="31"/>
    </location>
</feature>
<dbReference type="GO" id="GO:0009307">
    <property type="term" value="P:DNA restriction-modification system"/>
    <property type="evidence" value="ECO:0007669"/>
    <property type="project" value="InterPro"/>
</dbReference>
<dbReference type="GO" id="GO:0015666">
    <property type="term" value="F:restriction endodeoxyribonuclease activity"/>
    <property type="evidence" value="ECO:0007669"/>
    <property type="project" value="TreeGrafter"/>
</dbReference>
<dbReference type="Gene3D" id="3.40.1350.10">
    <property type="match status" value="1"/>
</dbReference>
<sequence>MSIQDTHQSGERPSLPNPDRYRNPDNDSRGPYLLADLTVHGVRPRLQYDWRGHLPPNGRHWRFTLERAQTEDTDGRIVWPANGGRPRLKRYISEQQEALRNQDDAPGAIVERALRSMLQALAQEIVRSPDYLVHVEWRDLERLLGEVLSGLGFDVLVTRPGRDGGFDLELRCVEAGQPVIYLVEIKHWKAPSRPGSDILERFFEVVMAYGASRGLLVSSSGYSVPALSGRSEIARQLVRLGDADKIVALCQSYVRHRIGAWTPTDALPSILFADTF</sequence>
<keyword evidence="3" id="KW-0540">Nuclease</keyword>
<evidence type="ECO:0000313" key="4">
    <source>
        <dbReference type="Proteomes" id="UP000422569"/>
    </source>
</evidence>
<evidence type="ECO:0000259" key="2">
    <source>
        <dbReference type="Pfam" id="PF04471"/>
    </source>
</evidence>
<dbReference type="AlphaFoldDB" id="A0A6B8M4E4"/>
<feature type="compositionally biased region" description="Basic and acidic residues" evidence="1">
    <location>
        <begin position="19"/>
        <end position="28"/>
    </location>
</feature>
<accession>A0A6B8M4E4</accession>
<evidence type="ECO:0000256" key="1">
    <source>
        <dbReference type="SAM" id="MobiDB-lite"/>
    </source>
</evidence>
<proteinExistence type="predicted"/>
<feature type="domain" description="Restriction endonuclease type IV Mrr" evidence="2">
    <location>
        <begin position="135"/>
        <end position="250"/>
    </location>
</feature>
<dbReference type="Pfam" id="PF04471">
    <property type="entry name" value="Mrr_cat"/>
    <property type="match status" value="1"/>
</dbReference>
<name>A0A6B8M4E4_9HYPH</name>
<keyword evidence="3" id="KW-0255">Endonuclease</keyword>
<dbReference type="InterPro" id="IPR011856">
    <property type="entry name" value="tRNA_endonuc-like_dom_sf"/>
</dbReference>
<dbReference type="GO" id="GO:0003677">
    <property type="term" value="F:DNA binding"/>
    <property type="evidence" value="ECO:0007669"/>
    <property type="project" value="InterPro"/>
</dbReference>
<organism evidence="3 4">
    <name type="scientific">Methylocystis parvus</name>
    <dbReference type="NCBI Taxonomy" id="134"/>
    <lineage>
        <taxon>Bacteria</taxon>
        <taxon>Pseudomonadati</taxon>
        <taxon>Pseudomonadota</taxon>
        <taxon>Alphaproteobacteria</taxon>
        <taxon>Hyphomicrobiales</taxon>
        <taxon>Methylocystaceae</taxon>
        <taxon>Methylocystis</taxon>
    </lineage>
</organism>
<dbReference type="InterPro" id="IPR052906">
    <property type="entry name" value="Type_IV_Methyl-Rstrct_Enzyme"/>
</dbReference>
<keyword evidence="4" id="KW-1185">Reference proteome</keyword>
<protein>
    <submittedName>
        <fullName evidence="3">Restriction endonuclease</fullName>
    </submittedName>
</protein>
<dbReference type="PANTHER" id="PTHR30015">
    <property type="entry name" value="MRR RESTRICTION SYSTEM PROTEIN"/>
    <property type="match status" value="1"/>
</dbReference>
<dbReference type="Proteomes" id="UP000422569">
    <property type="component" value="Chromosome"/>
</dbReference>
<dbReference type="KEGG" id="mpar:F7D14_07010"/>
<dbReference type="SUPFAM" id="SSF52980">
    <property type="entry name" value="Restriction endonuclease-like"/>
    <property type="match status" value="1"/>
</dbReference>
<gene>
    <name evidence="3" type="ORF">F7D14_07010</name>
</gene>
<reference evidence="3 4" key="1">
    <citation type="submission" date="2019-09" db="EMBL/GenBank/DDBJ databases">
        <title>Isolation and complete genome sequencing of Methylocystis species.</title>
        <authorList>
            <person name="Rumah B.L."/>
            <person name="Stead C.E."/>
            <person name="Stevens B.C."/>
            <person name="Minton N.P."/>
            <person name="Grosse-Honebrink A."/>
            <person name="Zhang Y."/>
        </authorList>
    </citation>
    <scope>NUCLEOTIDE SEQUENCE [LARGE SCALE GENOMIC DNA]</scope>
    <source>
        <strain evidence="3 4">BRCS2</strain>
    </source>
</reference>
<dbReference type="EMBL" id="CP044331">
    <property type="protein sequence ID" value="QGM97246.1"/>
    <property type="molecule type" value="Genomic_DNA"/>
</dbReference>